<gene>
    <name evidence="1" type="ORF">SDC9_33549</name>
</gene>
<dbReference type="EMBL" id="VSSQ01000241">
    <property type="protein sequence ID" value="MPL87548.1"/>
    <property type="molecule type" value="Genomic_DNA"/>
</dbReference>
<reference evidence="1" key="1">
    <citation type="submission" date="2019-08" db="EMBL/GenBank/DDBJ databases">
        <authorList>
            <person name="Kucharzyk K."/>
            <person name="Murdoch R.W."/>
            <person name="Higgins S."/>
            <person name="Loffler F."/>
        </authorList>
    </citation>
    <scope>NUCLEOTIDE SEQUENCE</scope>
</reference>
<accession>A0A644V896</accession>
<dbReference type="AlphaFoldDB" id="A0A644V896"/>
<protein>
    <submittedName>
        <fullName evidence="1">Uncharacterized protein</fullName>
    </submittedName>
</protein>
<proteinExistence type="predicted"/>
<name>A0A644V896_9ZZZZ</name>
<evidence type="ECO:0000313" key="1">
    <source>
        <dbReference type="EMBL" id="MPL87548.1"/>
    </source>
</evidence>
<sequence>MADAEAFIVGWANGGNGLFQVVKEPDGDLGLNASVTDMKPGYKLPVSFSVLVLFPFCCR</sequence>
<comment type="caution">
    <text evidence="1">The sequence shown here is derived from an EMBL/GenBank/DDBJ whole genome shotgun (WGS) entry which is preliminary data.</text>
</comment>
<organism evidence="1">
    <name type="scientific">bioreactor metagenome</name>
    <dbReference type="NCBI Taxonomy" id="1076179"/>
    <lineage>
        <taxon>unclassified sequences</taxon>
        <taxon>metagenomes</taxon>
        <taxon>ecological metagenomes</taxon>
    </lineage>
</organism>